<name>A0A6H5HRH1_9HEMI</name>
<evidence type="ECO:0000256" key="1">
    <source>
        <dbReference type="SAM" id="MobiDB-lite"/>
    </source>
</evidence>
<feature type="region of interest" description="Disordered" evidence="1">
    <location>
        <begin position="1"/>
        <end position="32"/>
    </location>
</feature>
<dbReference type="EMBL" id="CADCXU010033968">
    <property type="protein sequence ID" value="CAB0019495.1"/>
    <property type="molecule type" value="Genomic_DNA"/>
</dbReference>
<keyword evidence="3" id="KW-1185">Reference proteome</keyword>
<gene>
    <name evidence="2" type="ORF">NTEN_LOCUS23207</name>
</gene>
<sequence>MRRKKRTRIRRRRRRGRCGGGRSRGGGRRGGGGGGGCILDFEPIFCRVNSALESYKCRQFIGNSTGCPTYRSRSNINWCTRKFHSTFTVPPDAPERRAISRCHIAVPLRNSTNDPCRRTGRRTSQSSPTAAFQLKWLLRYSLSKNELKKRFCKQPHYEHCYFIIRGAVWPHPPPKLQRSSGRIISMSTSAVRYLAKSFHKVWARMEPKSSRYLSGIMIEAFIGVEIPSWSTGHKLLDFMLYSKQNIPHRGNVLNLNIIKQIIRRFIAYSSSSYVTPSVTSKENCRSRGRATPRLDPVGVPPAPLAASGCITITQYLTTRARTLP</sequence>
<protein>
    <submittedName>
        <fullName evidence="2">Uncharacterized protein</fullName>
    </submittedName>
</protein>
<feature type="compositionally biased region" description="Basic residues" evidence="1">
    <location>
        <begin position="1"/>
        <end position="17"/>
    </location>
</feature>
<organism evidence="2 3">
    <name type="scientific">Nesidiocoris tenuis</name>
    <dbReference type="NCBI Taxonomy" id="355587"/>
    <lineage>
        <taxon>Eukaryota</taxon>
        <taxon>Metazoa</taxon>
        <taxon>Ecdysozoa</taxon>
        <taxon>Arthropoda</taxon>
        <taxon>Hexapoda</taxon>
        <taxon>Insecta</taxon>
        <taxon>Pterygota</taxon>
        <taxon>Neoptera</taxon>
        <taxon>Paraneoptera</taxon>
        <taxon>Hemiptera</taxon>
        <taxon>Heteroptera</taxon>
        <taxon>Panheteroptera</taxon>
        <taxon>Cimicomorpha</taxon>
        <taxon>Miridae</taxon>
        <taxon>Dicyphina</taxon>
        <taxon>Nesidiocoris</taxon>
    </lineage>
</organism>
<reference evidence="2 3" key="1">
    <citation type="submission" date="2020-02" db="EMBL/GenBank/DDBJ databases">
        <authorList>
            <person name="Ferguson B K."/>
        </authorList>
    </citation>
    <scope>NUCLEOTIDE SEQUENCE [LARGE SCALE GENOMIC DNA]</scope>
</reference>
<dbReference type="Proteomes" id="UP000479000">
    <property type="component" value="Unassembled WGS sequence"/>
</dbReference>
<evidence type="ECO:0000313" key="2">
    <source>
        <dbReference type="EMBL" id="CAB0019495.1"/>
    </source>
</evidence>
<feature type="compositionally biased region" description="Gly residues" evidence="1">
    <location>
        <begin position="18"/>
        <end position="32"/>
    </location>
</feature>
<accession>A0A6H5HRH1</accession>
<evidence type="ECO:0000313" key="3">
    <source>
        <dbReference type="Proteomes" id="UP000479000"/>
    </source>
</evidence>
<dbReference type="AlphaFoldDB" id="A0A6H5HRH1"/>
<proteinExistence type="predicted"/>